<evidence type="ECO:0000313" key="8">
    <source>
        <dbReference type="EMBL" id="QNQ91357.1"/>
    </source>
</evidence>
<dbReference type="EMBL" id="CP046884">
    <property type="protein sequence ID" value="QNQ91357.1"/>
    <property type="molecule type" value="Genomic_DNA"/>
</dbReference>
<dbReference type="GO" id="GO:0005886">
    <property type="term" value="C:plasma membrane"/>
    <property type="evidence" value="ECO:0007669"/>
    <property type="project" value="UniProtKB-SubCell"/>
</dbReference>
<protein>
    <recommendedName>
        <fullName evidence="7">Type II secretion system protein GspF domain-containing protein</fullName>
    </recommendedName>
</protein>
<keyword evidence="2" id="KW-1003">Cell membrane</keyword>
<name>A0A7H0SS32_9CORY</name>
<keyword evidence="3 6" id="KW-0812">Transmembrane</keyword>
<evidence type="ECO:0000256" key="5">
    <source>
        <dbReference type="ARBA" id="ARBA00023136"/>
    </source>
</evidence>
<accession>A0A7H0SS32</accession>
<evidence type="ECO:0000313" key="9">
    <source>
        <dbReference type="Proteomes" id="UP000516320"/>
    </source>
</evidence>
<evidence type="ECO:0000256" key="3">
    <source>
        <dbReference type="ARBA" id="ARBA00022692"/>
    </source>
</evidence>
<dbReference type="Proteomes" id="UP000516320">
    <property type="component" value="Chromosome"/>
</dbReference>
<reference evidence="8 9" key="1">
    <citation type="submission" date="2019-12" db="EMBL/GenBank/DDBJ databases">
        <title>Corynebacterium sp. nov., isolated from feces of the Anser Albifrons in China.</title>
        <authorList>
            <person name="Liu Q."/>
        </authorList>
    </citation>
    <scope>NUCLEOTIDE SEQUENCE [LARGE SCALE GENOMIC DNA]</scope>
    <source>
        <strain evidence="8 9">4H37-19</strain>
    </source>
</reference>
<feature type="transmembrane region" description="Helical" evidence="6">
    <location>
        <begin position="162"/>
        <end position="191"/>
    </location>
</feature>
<dbReference type="InterPro" id="IPR018076">
    <property type="entry name" value="T2SS_GspF_dom"/>
</dbReference>
<evidence type="ECO:0000256" key="1">
    <source>
        <dbReference type="ARBA" id="ARBA00004651"/>
    </source>
</evidence>
<gene>
    <name evidence="8" type="ORF">GP475_01535</name>
</gene>
<dbReference type="PANTHER" id="PTHR35007:SF3">
    <property type="entry name" value="POSSIBLE CONSERVED ALANINE RICH MEMBRANE PROTEIN"/>
    <property type="match status" value="1"/>
</dbReference>
<keyword evidence="4 6" id="KW-1133">Transmembrane helix</keyword>
<feature type="domain" description="Type II secretion system protein GspF" evidence="7">
    <location>
        <begin position="61"/>
        <end position="183"/>
    </location>
</feature>
<evidence type="ECO:0000256" key="2">
    <source>
        <dbReference type="ARBA" id="ARBA00022475"/>
    </source>
</evidence>
<organism evidence="8 9">
    <name type="scientific">Corynebacterium poyangense</name>
    <dbReference type="NCBI Taxonomy" id="2684405"/>
    <lineage>
        <taxon>Bacteria</taxon>
        <taxon>Bacillati</taxon>
        <taxon>Actinomycetota</taxon>
        <taxon>Actinomycetes</taxon>
        <taxon>Mycobacteriales</taxon>
        <taxon>Corynebacteriaceae</taxon>
        <taxon>Corynebacterium</taxon>
    </lineage>
</organism>
<dbReference type="Pfam" id="PF00482">
    <property type="entry name" value="T2SSF"/>
    <property type="match status" value="1"/>
</dbReference>
<dbReference type="KEGG" id="cpoy:GP475_01535"/>
<comment type="subcellular location">
    <subcellularLocation>
        <location evidence="1">Cell membrane</location>
        <topology evidence="1">Multi-pass membrane protein</topology>
    </subcellularLocation>
</comment>
<evidence type="ECO:0000256" key="4">
    <source>
        <dbReference type="ARBA" id="ARBA00022989"/>
    </source>
</evidence>
<evidence type="ECO:0000256" key="6">
    <source>
        <dbReference type="SAM" id="Phobius"/>
    </source>
</evidence>
<dbReference type="PANTHER" id="PTHR35007">
    <property type="entry name" value="INTEGRAL MEMBRANE PROTEIN-RELATED"/>
    <property type="match status" value="1"/>
</dbReference>
<sequence length="195" mass="20328">MACALLAAGLAVIIPLPPPRQRIHPDNWPRDGPKSRNWSWRWRRKKNTATSGLLLAGAADIDLFAACTRAGLSTANAAAIVAAAAGEDTKKYWSTIASLLEIGVSPDKAWAGMQDLPGLGELAGLSRTSHRSGAGVAEGCERIASNVRSETSSRATAAAERAGVFIALPLALCFLPAFLLLGLAPVVISLASSIF</sequence>
<evidence type="ECO:0000259" key="7">
    <source>
        <dbReference type="Pfam" id="PF00482"/>
    </source>
</evidence>
<keyword evidence="9" id="KW-1185">Reference proteome</keyword>
<proteinExistence type="predicted"/>
<keyword evidence="5 6" id="KW-0472">Membrane</keyword>
<dbReference type="AlphaFoldDB" id="A0A7H0SS32"/>